<feature type="domain" description="Methyltransferase type 11" evidence="1">
    <location>
        <begin position="64"/>
        <end position="156"/>
    </location>
</feature>
<dbReference type="PANTHER" id="PTHR43861">
    <property type="entry name" value="TRANS-ACONITATE 2-METHYLTRANSFERASE-RELATED"/>
    <property type="match status" value="1"/>
</dbReference>
<dbReference type="GO" id="GO:0008757">
    <property type="term" value="F:S-adenosylmethionine-dependent methyltransferase activity"/>
    <property type="evidence" value="ECO:0007669"/>
    <property type="project" value="InterPro"/>
</dbReference>
<evidence type="ECO:0000313" key="2">
    <source>
        <dbReference type="EMBL" id="QND70671.1"/>
    </source>
</evidence>
<reference evidence="3" key="1">
    <citation type="journal article" date="2020" name="Mol. Plant Microbe">
        <title>Rhizobial microsymbionts of the narrowly endemic Oxytropis species growing in Kamchatka are characterized by significant genetic diversity and possess a set of genes that are associated with T3SS and T6SS secretion systems and can affect the development of symbiosis.</title>
        <authorList>
            <person name="Safronova V."/>
            <person name="Guro P."/>
            <person name="Sazanova A."/>
            <person name="Kuznetsova I."/>
            <person name="Belimov A."/>
            <person name="Yakubov V."/>
            <person name="Chirak E."/>
            <person name="Afonin A."/>
            <person name="Gogolev Y."/>
            <person name="Andronov E."/>
            <person name="Tikhonovich I."/>
        </authorList>
    </citation>
    <scope>NUCLEOTIDE SEQUENCE [LARGE SCALE GENOMIC DNA]</scope>
    <source>
        <strain evidence="3">581</strain>
    </source>
</reference>
<dbReference type="InterPro" id="IPR013216">
    <property type="entry name" value="Methyltransf_11"/>
</dbReference>
<evidence type="ECO:0000259" key="1">
    <source>
        <dbReference type="Pfam" id="PF08241"/>
    </source>
</evidence>
<dbReference type="CDD" id="cd02440">
    <property type="entry name" value="AdoMet_MTases"/>
    <property type="match status" value="1"/>
</dbReference>
<dbReference type="InterPro" id="IPR029063">
    <property type="entry name" value="SAM-dependent_MTases_sf"/>
</dbReference>
<protein>
    <submittedName>
        <fullName evidence="2">Methyltransferase domain-containing protein</fullName>
    </submittedName>
</protein>
<dbReference type="GO" id="GO:0032259">
    <property type="term" value="P:methylation"/>
    <property type="evidence" value="ECO:0007669"/>
    <property type="project" value="UniProtKB-KW"/>
</dbReference>
<dbReference type="Gene3D" id="3.40.50.150">
    <property type="entry name" value="Vaccinia Virus protein VP39"/>
    <property type="match status" value="1"/>
</dbReference>
<dbReference type="Pfam" id="PF08241">
    <property type="entry name" value="Methyltransf_11"/>
    <property type="match status" value="1"/>
</dbReference>
<evidence type="ECO:0000313" key="3">
    <source>
        <dbReference type="Proteomes" id="UP000515291"/>
    </source>
</evidence>
<sequence>MPQTKDMKKAWNERANRDPFFYVETELWDHDPEKFFALGRERATLLIDPVLAKYAVDPVGKTAVDIGCGVGRFTQALGRRFTRAVGIDVSDVMVEKAKAAAAAFSNLDFVAGNGVVFPCASETADFVWSYEVFQHMPSHDVVKANLVEVARILRPSALGLIHFRTAHEYPTILWHIAKFVPTPVIQRIKALLGKDPLTADTSWRGAKPLPKNTIADFCVAAGLKPIEFLDDPTHAPGSRTFVVVQRAV</sequence>
<proteinExistence type="predicted"/>
<dbReference type="EMBL" id="CP050292">
    <property type="protein sequence ID" value="QND70671.1"/>
    <property type="molecule type" value="Genomic_DNA"/>
</dbReference>
<keyword evidence="2" id="KW-0808">Transferase</keyword>
<dbReference type="Proteomes" id="UP000515291">
    <property type="component" value="Chromosome"/>
</dbReference>
<dbReference type="KEGG" id="trb:HB776_05060"/>
<dbReference type="RefSeq" id="WP_184515715.1">
    <property type="nucleotide sequence ID" value="NZ_CP050292.1"/>
</dbReference>
<gene>
    <name evidence="2" type="ORF">HB776_05060</name>
</gene>
<accession>A0A7G6TV89</accession>
<dbReference type="AlphaFoldDB" id="A0A7G6TV89"/>
<name>A0A7G6TV89_9BRAD</name>
<keyword evidence="2" id="KW-0489">Methyltransferase</keyword>
<dbReference type="SUPFAM" id="SSF53335">
    <property type="entry name" value="S-adenosyl-L-methionine-dependent methyltransferases"/>
    <property type="match status" value="1"/>
</dbReference>
<organism evidence="2 3">
    <name type="scientific">Tardiphaga robiniae</name>
    <dbReference type="NCBI Taxonomy" id="943830"/>
    <lineage>
        <taxon>Bacteria</taxon>
        <taxon>Pseudomonadati</taxon>
        <taxon>Pseudomonadota</taxon>
        <taxon>Alphaproteobacteria</taxon>
        <taxon>Hyphomicrobiales</taxon>
        <taxon>Nitrobacteraceae</taxon>
        <taxon>Tardiphaga</taxon>
    </lineage>
</organism>